<feature type="domain" description="AGC-kinase C-terminal" evidence="11">
    <location>
        <begin position="282"/>
        <end position="348"/>
    </location>
</feature>
<dbReference type="InterPro" id="IPR000961">
    <property type="entry name" value="AGC-kinase_C"/>
</dbReference>
<proteinExistence type="inferred from homology"/>
<comment type="similarity">
    <text evidence="8">Belongs to the protein kinase superfamily.</text>
</comment>
<evidence type="ECO:0000256" key="6">
    <source>
        <dbReference type="ARBA" id="ARBA00022840"/>
    </source>
</evidence>
<keyword evidence="13" id="KW-1185">Reference proteome</keyword>
<organism evidence="12 13">
    <name type="scientific">Paramecium sonneborni</name>
    <dbReference type="NCBI Taxonomy" id="65129"/>
    <lineage>
        <taxon>Eukaryota</taxon>
        <taxon>Sar</taxon>
        <taxon>Alveolata</taxon>
        <taxon>Ciliophora</taxon>
        <taxon>Intramacronucleata</taxon>
        <taxon>Oligohymenophorea</taxon>
        <taxon>Peniculida</taxon>
        <taxon>Parameciidae</taxon>
        <taxon>Paramecium</taxon>
    </lineage>
</organism>
<dbReference type="GO" id="GO:0004674">
    <property type="term" value="F:protein serine/threonine kinase activity"/>
    <property type="evidence" value="ECO:0007669"/>
    <property type="project" value="UniProtKB-KW"/>
</dbReference>
<dbReference type="InterPro" id="IPR017441">
    <property type="entry name" value="Protein_kinase_ATP_BS"/>
</dbReference>
<dbReference type="PROSITE" id="PS50011">
    <property type="entry name" value="PROTEIN_KINASE_DOM"/>
    <property type="match status" value="1"/>
</dbReference>
<evidence type="ECO:0000256" key="3">
    <source>
        <dbReference type="ARBA" id="ARBA00022679"/>
    </source>
</evidence>
<evidence type="ECO:0000313" key="13">
    <source>
        <dbReference type="Proteomes" id="UP000692954"/>
    </source>
</evidence>
<dbReference type="InterPro" id="IPR050236">
    <property type="entry name" value="Ser_Thr_kinase_AGC"/>
</dbReference>
<evidence type="ECO:0000256" key="5">
    <source>
        <dbReference type="ARBA" id="ARBA00022777"/>
    </source>
</evidence>
<dbReference type="GO" id="GO:0005524">
    <property type="term" value="F:ATP binding"/>
    <property type="evidence" value="ECO:0007669"/>
    <property type="project" value="UniProtKB-UniRule"/>
</dbReference>
<protein>
    <recommendedName>
        <fullName evidence="1">non-specific serine/threonine protein kinase</fullName>
        <ecNumber evidence="1">2.7.11.1</ecNumber>
    </recommendedName>
</protein>
<accession>A0A8S1RBY1</accession>
<keyword evidence="5" id="KW-0418">Kinase</keyword>
<dbReference type="EC" id="2.7.11.1" evidence="1"/>
<dbReference type="PANTHER" id="PTHR24356:SF374">
    <property type="entry name" value="PROTEIN KINASE DOMAIN-CONTAINING PROTEIN"/>
    <property type="match status" value="1"/>
</dbReference>
<evidence type="ECO:0000313" key="12">
    <source>
        <dbReference type="EMBL" id="CAD8124549.1"/>
    </source>
</evidence>
<dbReference type="Pfam" id="PF00069">
    <property type="entry name" value="Pkinase"/>
    <property type="match status" value="1"/>
</dbReference>
<dbReference type="PROSITE" id="PS00108">
    <property type="entry name" value="PROTEIN_KINASE_ST"/>
    <property type="match status" value="1"/>
</dbReference>
<evidence type="ECO:0000256" key="7">
    <source>
        <dbReference type="PROSITE-ProRule" id="PRU10141"/>
    </source>
</evidence>
<evidence type="ECO:0000259" key="11">
    <source>
        <dbReference type="PROSITE" id="PS51285"/>
    </source>
</evidence>
<dbReference type="EMBL" id="CAJJDN010000152">
    <property type="protein sequence ID" value="CAD8124549.1"/>
    <property type="molecule type" value="Genomic_DNA"/>
</dbReference>
<keyword evidence="6 7" id="KW-0067">ATP-binding</keyword>
<feature type="domain" description="Protein kinase" evidence="10">
    <location>
        <begin position="23"/>
        <end position="281"/>
    </location>
</feature>
<feature type="binding site" evidence="7">
    <location>
        <position position="62"/>
    </location>
    <ligand>
        <name>ATP</name>
        <dbReference type="ChEBI" id="CHEBI:30616"/>
    </ligand>
</feature>
<dbReference type="CDD" id="cd05578">
    <property type="entry name" value="STKc_Yank1"/>
    <property type="match status" value="1"/>
</dbReference>
<dbReference type="InterPro" id="IPR008271">
    <property type="entry name" value="Ser/Thr_kinase_AS"/>
</dbReference>
<dbReference type="PANTHER" id="PTHR24356">
    <property type="entry name" value="SERINE/THREONINE-PROTEIN KINASE"/>
    <property type="match status" value="1"/>
</dbReference>
<reference evidence="12" key="1">
    <citation type="submission" date="2021-01" db="EMBL/GenBank/DDBJ databases">
        <authorList>
            <consortium name="Genoscope - CEA"/>
            <person name="William W."/>
        </authorList>
    </citation>
    <scope>NUCLEOTIDE SEQUENCE</scope>
</reference>
<keyword evidence="2 8" id="KW-0723">Serine/threonine-protein kinase</keyword>
<keyword evidence="3" id="KW-0808">Transferase</keyword>
<dbReference type="PROSITE" id="PS00107">
    <property type="entry name" value="PROTEIN_KINASE_ATP"/>
    <property type="match status" value="1"/>
</dbReference>
<name>A0A8S1RBY1_9CILI</name>
<dbReference type="OrthoDB" id="354826at2759"/>
<sequence length="353" mass="40285">MGNCNITDKKEFSDTSILSVHSFEFIEVLGKGGFGKVWKVKRRKNKSYFALKMMSKAKIIAKKSVASVMNEKILLCQLRHPSLINIVAAFQDRENLYLVMDLLSGGDLRYHIGKNRKFSEEETKFFCACIIIALEYLHQQGIIHRDLKPENLVFDLDGYLRLTDLGIARIWRPDNQSDTSGTPGYMAPEVLCRQNHGIAVDYFALGVIVYECMLGKRPYVGRSRQEIRDNVLAKQVQIKQSEVPVSWSLEAADFANQLIQRKPAQRLGSDNPEAVKNHPWFNGFEWNKLLNKQLKAPYQPSNSSNSCGSTQDTEQDTKEKDIMLRRNSIQAQFNGYCHDPNEPITMIAEPSKF</sequence>
<gene>
    <name evidence="12" type="ORF">PSON_ATCC_30995.1.T1520013</name>
</gene>
<feature type="compositionally biased region" description="Polar residues" evidence="9">
    <location>
        <begin position="299"/>
        <end position="312"/>
    </location>
</feature>
<feature type="region of interest" description="Disordered" evidence="9">
    <location>
        <begin position="297"/>
        <end position="317"/>
    </location>
</feature>
<comment type="caution">
    <text evidence="12">The sequence shown here is derived from an EMBL/GenBank/DDBJ whole genome shotgun (WGS) entry which is preliminary data.</text>
</comment>
<evidence type="ECO:0000256" key="4">
    <source>
        <dbReference type="ARBA" id="ARBA00022741"/>
    </source>
</evidence>
<dbReference type="SMART" id="SM00220">
    <property type="entry name" value="S_TKc"/>
    <property type="match status" value="1"/>
</dbReference>
<evidence type="ECO:0000259" key="10">
    <source>
        <dbReference type="PROSITE" id="PS50011"/>
    </source>
</evidence>
<dbReference type="InterPro" id="IPR000719">
    <property type="entry name" value="Prot_kinase_dom"/>
</dbReference>
<dbReference type="GO" id="GO:0035556">
    <property type="term" value="P:intracellular signal transduction"/>
    <property type="evidence" value="ECO:0007669"/>
    <property type="project" value="TreeGrafter"/>
</dbReference>
<evidence type="ECO:0000256" key="9">
    <source>
        <dbReference type="SAM" id="MobiDB-lite"/>
    </source>
</evidence>
<evidence type="ECO:0000256" key="2">
    <source>
        <dbReference type="ARBA" id="ARBA00022527"/>
    </source>
</evidence>
<evidence type="ECO:0000256" key="1">
    <source>
        <dbReference type="ARBA" id="ARBA00012513"/>
    </source>
</evidence>
<dbReference type="FunFam" id="3.30.200.20:FF:000919">
    <property type="entry name" value="Uncharacterized protein"/>
    <property type="match status" value="1"/>
</dbReference>
<keyword evidence="4 7" id="KW-0547">Nucleotide-binding</keyword>
<evidence type="ECO:0000256" key="8">
    <source>
        <dbReference type="RuleBase" id="RU000304"/>
    </source>
</evidence>
<dbReference type="FunFam" id="1.10.510.10:FF:000454">
    <property type="entry name" value="Uncharacterized protein"/>
    <property type="match status" value="1"/>
</dbReference>
<dbReference type="Proteomes" id="UP000692954">
    <property type="component" value="Unassembled WGS sequence"/>
</dbReference>
<dbReference type="AlphaFoldDB" id="A0A8S1RBY1"/>
<dbReference type="PROSITE" id="PS51285">
    <property type="entry name" value="AGC_KINASE_CTER"/>
    <property type="match status" value="1"/>
</dbReference>